<name>A0A3N4VLB5_9GAMM</name>
<accession>A0A3N4VLB5</accession>
<organism evidence="1 2">
    <name type="scientific">Vulcaniibacterium tengchongense</name>
    <dbReference type="NCBI Taxonomy" id="1273429"/>
    <lineage>
        <taxon>Bacteria</taxon>
        <taxon>Pseudomonadati</taxon>
        <taxon>Pseudomonadota</taxon>
        <taxon>Gammaproteobacteria</taxon>
        <taxon>Lysobacterales</taxon>
        <taxon>Lysobacteraceae</taxon>
        <taxon>Vulcaniibacterium</taxon>
    </lineage>
</organism>
<reference evidence="1 2" key="1">
    <citation type="submission" date="2018-11" db="EMBL/GenBank/DDBJ databases">
        <title>Genomic Encyclopedia of Type Strains, Phase IV (KMG-IV): sequencing the most valuable type-strain genomes for metagenomic binning, comparative biology and taxonomic classification.</title>
        <authorList>
            <person name="Goeker M."/>
        </authorList>
    </citation>
    <scope>NUCLEOTIDE SEQUENCE [LARGE SCALE GENOMIC DNA]</scope>
    <source>
        <strain evidence="1 2">DSM 25623</strain>
    </source>
</reference>
<dbReference type="RefSeq" id="WP_199742109.1">
    <property type="nucleotide sequence ID" value="NZ_RKQN01000007.1"/>
</dbReference>
<dbReference type="InterPro" id="IPR029058">
    <property type="entry name" value="AB_hydrolase_fold"/>
</dbReference>
<gene>
    <name evidence="1" type="ORF">EDC50_3080</name>
</gene>
<protein>
    <submittedName>
        <fullName evidence="1">PGAP1-like protein</fullName>
    </submittedName>
</protein>
<dbReference type="SUPFAM" id="SSF53474">
    <property type="entry name" value="alpha/beta-Hydrolases"/>
    <property type="match status" value="2"/>
</dbReference>
<sequence>MSVPPDKAREAIGALGSQGQSRYEWSLTSSALLDPVRLVLPPPYVLPVIFVPGIMGSNLMDTDGNKVWRLDTTFGQPLGLARKMAFSGPAARQRLMHPARTQVDPRGNVPGKAKGSVSNKSQYREERFWGEIAESSYHEFLLWLEDRLNGQGYNPARWQDFFYTAVSAAPKPGERPSEPKLHPGIPMQMRGFNPLGYLDGEAGVSPRAEVVTSDDLLKRAKFRMPVYACGYNWLDSNTRAAERLKGRIDQVIAANNRNGYKCEQVILITHSMGGLVARRCALMAGMQDKIAGIVHGVMPAVGAAVAYRRCKVGMRDEDFVAGLVIGSNGREVTAVFSQAPGALQLLPSREYRSNWLKIKDANGRDIETQPSTDPYVDIYLKRDRWWGLVREEWLRPEGGRPLAWDEYAANVRIAKSFHEQIQGEYHPVTYVYYGADSDQASFETVCWRMKAGIKPDSRPAPTPAQVRDMRFDQVREDGSNPFYVGGKLEVVPAYGYMAPASTYQSSYWELHAEKQDGGGDGTVPTSSGRAPLFLGKHKNRIRQQFRLTGFGHEPSYKDQRAQQATLFGLSKIVAAAKIPT</sequence>
<proteinExistence type="predicted"/>
<evidence type="ECO:0000313" key="1">
    <source>
        <dbReference type="EMBL" id="RPE74670.1"/>
    </source>
</evidence>
<evidence type="ECO:0000313" key="2">
    <source>
        <dbReference type="Proteomes" id="UP000269708"/>
    </source>
</evidence>
<keyword evidence="2" id="KW-1185">Reference proteome</keyword>
<dbReference type="Proteomes" id="UP000269708">
    <property type="component" value="Unassembled WGS sequence"/>
</dbReference>
<dbReference type="Gene3D" id="3.40.50.1820">
    <property type="entry name" value="alpha/beta hydrolase"/>
    <property type="match status" value="1"/>
</dbReference>
<dbReference type="AlphaFoldDB" id="A0A3N4VLB5"/>
<dbReference type="EMBL" id="RKQN01000007">
    <property type="protein sequence ID" value="RPE74670.1"/>
    <property type="molecule type" value="Genomic_DNA"/>
</dbReference>
<comment type="caution">
    <text evidence="1">The sequence shown here is derived from an EMBL/GenBank/DDBJ whole genome shotgun (WGS) entry which is preliminary data.</text>
</comment>